<keyword evidence="3" id="KW-1185">Reference proteome</keyword>
<comment type="caution">
    <text evidence="2">The sequence shown here is derived from an EMBL/GenBank/DDBJ whole genome shotgun (WGS) entry which is preliminary data.</text>
</comment>
<accession>A0A1V6PKA3</accession>
<proteinExistence type="predicted"/>
<feature type="domain" description="Alpha-L-arabinofuranosidase B catalytic" evidence="1">
    <location>
        <begin position="2"/>
        <end position="39"/>
    </location>
</feature>
<dbReference type="InterPro" id="IPR013320">
    <property type="entry name" value="ConA-like_dom_sf"/>
</dbReference>
<evidence type="ECO:0000259" key="1">
    <source>
        <dbReference type="Pfam" id="PF09206"/>
    </source>
</evidence>
<dbReference type="Pfam" id="PF09206">
    <property type="entry name" value="ArabFuran-catal"/>
    <property type="match status" value="1"/>
</dbReference>
<organism evidence="2 3">
    <name type="scientific">Penicillium decumbens</name>
    <dbReference type="NCBI Taxonomy" id="69771"/>
    <lineage>
        <taxon>Eukaryota</taxon>
        <taxon>Fungi</taxon>
        <taxon>Dikarya</taxon>
        <taxon>Ascomycota</taxon>
        <taxon>Pezizomycotina</taxon>
        <taxon>Eurotiomycetes</taxon>
        <taxon>Eurotiomycetidae</taxon>
        <taxon>Eurotiales</taxon>
        <taxon>Aspergillaceae</taxon>
        <taxon>Penicillium</taxon>
    </lineage>
</organism>
<dbReference type="Gene3D" id="2.60.120.200">
    <property type="match status" value="1"/>
</dbReference>
<gene>
    <name evidence="2" type="ORF">PENDEC_c002G06067</name>
</gene>
<dbReference type="Proteomes" id="UP000191522">
    <property type="component" value="Unassembled WGS sequence"/>
</dbReference>
<dbReference type="SUPFAM" id="SSF49899">
    <property type="entry name" value="Concanavalin A-like lectins/glucanases"/>
    <property type="match status" value="1"/>
</dbReference>
<reference evidence="3" key="1">
    <citation type="journal article" date="2017" name="Nat. Microbiol.">
        <title>Global analysis of biosynthetic gene clusters reveals vast potential of secondary metabolite production in Penicillium species.</title>
        <authorList>
            <person name="Nielsen J.C."/>
            <person name="Grijseels S."/>
            <person name="Prigent S."/>
            <person name="Ji B."/>
            <person name="Dainat J."/>
            <person name="Nielsen K.F."/>
            <person name="Frisvad J.C."/>
            <person name="Workman M."/>
            <person name="Nielsen J."/>
        </authorList>
    </citation>
    <scope>NUCLEOTIDE SEQUENCE [LARGE SCALE GENOMIC DNA]</scope>
    <source>
        <strain evidence="3">IBT 11843</strain>
    </source>
</reference>
<dbReference type="EMBL" id="MDYL01000002">
    <property type="protein sequence ID" value="OQD77469.1"/>
    <property type="molecule type" value="Genomic_DNA"/>
</dbReference>
<dbReference type="STRING" id="69771.A0A1V6PKA3"/>
<dbReference type="GO" id="GO:0046556">
    <property type="term" value="F:alpha-L-arabinofuranosidase activity"/>
    <property type="evidence" value="ECO:0007669"/>
    <property type="project" value="InterPro"/>
</dbReference>
<evidence type="ECO:0000313" key="3">
    <source>
        <dbReference type="Proteomes" id="UP000191522"/>
    </source>
</evidence>
<name>A0A1V6PKA3_PENDC</name>
<sequence>MIPVSLNGQKAYGVFVSPGTGYRIDVAKGIATGDEPEGTIL</sequence>
<dbReference type="InterPro" id="IPR015289">
    <property type="entry name" value="A-L-arabinofuranosidase_B_cat"/>
</dbReference>
<evidence type="ECO:0000313" key="2">
    <source>
        <dbReference type="EMBL" id="OQD77469.1"/>
    </source>
</evidence>
<dbReference type="OrthoDB" id="10557866at2759"/>
<protein>
    <recommendedName>
        <fullName evidence="1">Alpha-L-arabinofuranosidase B catalytic domain-containing protein</fullName>
    </recommendedName>
</protein>
<dbReference type="GO" id="GO:0031221">
    <property type="term" value="P:arabinan metabolic process"/>
    <property type="evidence" value="ECO:0007669"/>
    <property type="project" value="InterPro"/>
</dbReference>
<dbReference type="AlphaFoldDB" id="A0A1V6PKA3"/>